<feature type="transmembrane region" description="Helical" evidence="1">
    <location>
        <begin position="7"/>
        <end position="24"/>
    </location>
</feature>
<dbReference type="EMBL" id="CAJVQB010002295">
    <property type="protein sequence ID" value="CAG8569477.1"/>
    <property type="molecule type" value="Genomic_DNA"/>
</dbReference>
<dbReference type="InterPro" id="IPR035940">
    <property type="entry name" value="CAP_sf"/>
</dbReference>
<name>A0ABN7UGG6_GIGMA</name>
<dbReference type="Proteomes" id="UP000789901">
    <property type="component" value="Unassembled WGS sequence"/>
</dbReference>
<keyword evidence="4" id="KW-1185">Reference proteome</keyword>
<protein>
    <submittedName>
        <fullName evidence="3">35121_t:CDS:1</fullName>
    </submittedName>
</protein>
<evidence type="ECO:0000259" key="2">
    <source>
        <dbReference type="Pfam" id="PF00188"/>
    </source>
</evidence>
<dbReference type="InterPro" id="IPR014044">
    <property type="entry name" value="CAP_dom"/>
</dbReference>
<keyword evidence="1" id="KW-0812">Transmembrane</keyword>
<sequence length="327" mass="36889">MTQPSKILIFILYDILKILTPAFADKSLDKFINSTNDTKLTYDTSKNDTPIQLDSPENIDDLKLVVIITYIMVFFNTIGCSYVFYRSWLQWKISTKSLSMIFRLPFYTAIADAGIDIVGILNIFQIDENNIDEKDVKVKNNNNPGSELTRTRGSLEKRYGATNSICSDFLNNANNSSNNSVKELNNNPYNIEINIDINNFVTESEMALNYMLSLVNSARSDNGVEPPLQLDSLLIGTAQRHSERMEESDELSHDDVDGDFATRVTNSGYDWNAIGENIASGYQDEDSVMDGENILNPDFRDLGVGRSGNYWTQDFGRTFEESDAEES</sequence>
<evidence type="ECO:0000256" key="1">
    <source>
        <dbReference type="SAM" id="Phobius"/>
    </source>
</evidence>
<dbReference type="PANTHER" id="PTHR31157:SF1">
    <property type="entry name" value="SCP DOMAIN-CONTAINING PROTEIN"/>
    <property type="match status" value="1"/>
</dbReference>
<dbReference type="PANTHER" id="PTHR31157">
    <property type="entry name" value="SCP DOMAIN-CONTAINING PROTEIN"/>
    <property type="match status" value="1"/>
</dbReference>
<comment type="caution">
    <text evidence="3">The sequence shown here is derived from an EMBL/GenBank/DDBJ whole genome shotgun (WGS) entry which is preliminary data.</text>
</comment>
<dbReference type="CDD" id="cd05379">
    <property type="entry name" value="CAP_bacterial"/>
    <property type="match status" value="1"/>
</dbReference>
<reference evidence="3 4" key="1">
    <citation type="submission" date="2021-06" db="EMBL/GenBank/DDBJ databases">
        <authorList>
            <person name="Kallberg Y."/>
            <person name="Tangrot J."/>
            <person name="Rosling A."/>
        </authorList>
    </citation>
    <scope>NUCLEOTIDE SEQUENCE [LARGE SCALE GENOMIC DNA]</scope>
    <source>
        <strain evidence="3 4">120-4 pot B 10/14</strain>
    </source>
</reference>
<feature type="transmembrane region" description="Helical" evidence="1">
    <location>
        <begin position="64"/>
        <end position="85"/>
    </location>
</feature>
<dbReference type="Gene3D" id="3.40.33.10">
    <property type="entry name" value="CAP"/>
    <property type="match status" value="1"/>
</dbReference>
<gene>
    <name evidence="3" type="ORF">GMARGA_LOCUS5413</name>
</gene>
<evidence type="ECO:0000313" key="3">
    <source>
        <dbReference type="EMBL" id="CAG8569477.1"/>
    </source>
</evidence>
<proteinExistence type="predicted"/>
<dbReference type="Pfam" id="PF00188">
    <property type="entry name" value="CAP"/>
    <property type="match status" value="1"/>
</dbReference>
<feature type="transmembrane region" description="Helical" evidence="1">
    <location>
        <begin position="106"/>
        <end position="124"/>
    </location>
</feature>
<evidence type="ECO:0000313" key="4">
    <source>
        <dbReference type="Proteomes" id="UP000789901"/>
    </source>
</evidence>
<accession>A0ABN7UGG6</accession>
<keyword evidence="1" id="KW-1133">Transmembrane helix</keyword>
<dbReference type="SUPFAM" id="SSF55797">
    <property type="entry name" value="PR-1-like"/>
    <property type="match status" value="1"/>
</dbReference>
<feature type="domain" description="SCP" evidence="2">
    <location>
        <begin position="212"/>
        <end position="313"/>
    </location>
</feature>
<organism evidence="3 4">
    <name type="scientific">Gigaspora margarita</name>
    <dbReference type="NCBI Taxonomy" id="4874"/>
    <lineage>
        <taxon>Eukaryota</taxon>
        <taxon>Fungi</taxon>
        <taxon>Fungi incertae sedis</taxon>
        <taxon>Mucoromycota</taxon>
        <taxon>Glomeromycotina</taxon>
        <taxon>Glomeromycetes</taxon>
        <taxon>Diversisporales</taxon>
        <taxon>Gigasporaceae</taxon>
        <taxon>Gigaspora</taxon>
    </lineage>
</organism>
<keyword evidence="1" id="KW-0472">Membrane</keyword>